<proteinExistence type="inferred from homology"/>
<keyword evidence="1" id="KW-0521">NADP</keyword>
<dbReference type="Pfam" id="PF00248">
    <property type="entry name" value="Aldo_ket_red"/>
    <property type="match status" value="1"/>
</dbReference>
<dbReference type="Gene3D" id="3.20.20.100">
    <property type="entry name" value="NADP-dependent oxidoreductase domain"/>
    <property type="match status" value="1"/>
</dbReference>
<name>A0A8H5B1A0_9AGAR</name>
<dbReference type="AlphaFoldDB" id="A0A8H5B1A0"/>
<dbReference type="SUPFAM" id="SSF51430">
    <property type="entry name" value="NAD(P)-linked oxidoreductase"/>
    <property type="match status" value="1"/>
</dbReference>
<comment type="caution">
    <text evidence="5">The sequence shown here is derived from an EMBL/GenBank/DDBJ whole genome shotgun (WGS) entry which is preliminary data.</text>
</comment>
<keyword evidence="3" id="KW-0732">Signal</keyword>
<evidence type="ECO:0000256" key="2">
    <source>
        <dbReference type="ARBA" id="ARBA00038157"/>
    </source>
</evidence>
<dbReference type="EMBL" id="JAACJK010000221">
    <property type="protein sequence ID" value="KAF5314730.1"/>
    <property type="molecule type" value="Genomic_DNA"/>
</dbReference>
<protein>
    <recommendedName>
        <fullName evidence="4">NADP-dependent oxidoreductase domain-containing protein</fullName>
    </recommendedName>
</protein>
<evidence type="ECO:0000256" key="3">
    <source>
        <dbReference type="SAM" id="SignalP"/>
    </source>
</evidence>
<sequence length="224" mass="24568">MHALHALVLARKVLYLGISDAPAWVVAKANEYARCNALTPFCVYQGRWSILDRSFERDIIPMARDEGIALAPWSVLGGGKIRTDAEEERRKQSGEGGNSFYTSEWLRTPQEKAVCDALEKVAGEVGAKHINSVAIAYVMQKTQFVFPIIGGRKVEQLVTNLEALEIALSDEQIAFLDAASPIDLGFPHSMIGDGSTNGMLNSSTGHVDFWPRAQPIKPSRKAEV</sequence>
<evidence type="ECO:0000259" key="4">
    <source>
        <dbReference type="Pfam" id="PF00248"/>
    </source>
</evidence>
<dbReference type="InterPro" id="IPR023210">
    <property type="entry name" value="NADP_OxRdtase_dom"/>
</dbReference>
<feature type="domain" description="NADP-dependent oxidoreductase" evidence="4">
    <location>
        <begin position="1"/>
        <end position="179"/>
    </location>
</feature>
<feature type="chain" id="PRO_5034005420" description="NADP-dependent oxidoreductase domain-containing protein" evidence="3">
    <location>
        <begin position="16"/>
        <end position="224"/>
    </location>
</feature>
<organism evidence="5 6">
    <name type="scientific">Ephemerocybe angulata</name>
    <dbReference type="NCBI Taxonomy" id="980116"/>
    <lineage>
        <taxon>Eukaryota</taxon>
        <taxon>Fungi</taxon>
        <taxon>Dikarya</taxon>
        <taxon>Basidiomycota</taxon>
        <taxon>Agaricomycotina</taxon>
        <taxon>Agaricomycetes</taxon>
        <taxon>Agaricomycetidae</taxon>
        <taxon>Agaricales</taxon>
        <taxon>Agaricineae</taxon>
        <taxon>Psathyrellaceae</taxon>
        <taxon>Ephemerocybe</taxon>
    </lineage>
</organism>
<feature type="signal peptide" evidence="3">
    <location>
        <begin position="1"/>
        <end position="15"/>
    </location>
</feature>
<gene>
    <name evidence="5" type="ORF">D9611_007046</name>
</gene>
<keyword evidence="6" id="KW-1185">Reference proteome</keyword>
<evidence type="ECO:0000313" key="6">
    <source>
        <dbReference type="Proteomes" id="UP000541558"/>
    </source>
</evidence>
<reference evidence="5 6" key="1">
    <citation type="journal article" date="2020" name="ISME J.">
        <title>Uncovering the hidden diversity of litter-decomposition mechanisms in mushroom-forming fungi.</title>
        <authorList>
            <person name="Floudas D."/>
            <person name="Bentzer J."/>
            <person name="Ahren D."/>
            <person name="Johansson T."/>
            <person name="Persson P."/>
            <person name="Tunlid A."/>
        </authorList>
    </citation>
    <scope>NUCLEOTIDE SEQUENCE [LARGE SCALE GENOMIC DNA]</scope>
    <source>
        <strain evidence="5 6">CBS 175.51</strain>
    </source>
</reference>
<dbReference type="InterPro" id="IPR036812">
    <property type="entry name" value="NAD(P)_OxRdtase_dom_sf"/>
</dbReference>
<comment type="similarity">
    <text evidence="2">Belongs to the aldo/keto reductase family. Aldo/keto reductase 2 subfamily.</text>
</comment>
<dbReference type="InterPro" id="IPR050523">
    <property type="entry name" value="AKR_Detox_Biosynth"/>
</dbReference>
<accession>A0A8H5B1A0</accession>
<dbReference type="OrthoDB" id="48988at2759"/>
<dbReference type="PANTHER" id="PTHR43364">
    <property type="entry name" value="NADH-SPECIFIC METHYLGLYOXAL REDUCTASE-RELATED"/>
    <property type="match status" value="1"/>
</dbReference>
<evidence type="ECO:0000313" key="5">
    <source>
        <dbReference type="EMBL" id="KAF5314730.1"/>
    </source>
</evidence>
<dbReference type="Proteomes" id="UP000541558">
    <property type="component" value="Unassembled WGS sequence"/>
</dbReference>
<evidence type="ECO:0000256" key="1">
    <source>
        <dbReference type="ARBA" id="ARBA00022857"/>
    </source>
</evidence>
<dbReference type="PANTHER" id="PTHR43364:SF7">
    <property type="entry name" value="NADP-DEPENDENT OXIDOREDUCTASE DOMAIN-CONTAINING PROTEIN-RELATED"/>
    <property type="match status" value="1"/>
</dbReference>